<comment type="caution">
    <text evidence="1">The sequence shown here is derived from an EMBL/GenBank/DDBJ whole genome shotgun (WGS) entry which is preliminary data.</text>
</comment>
<sequence>MRSIRQVTQNTTSYIQRRFISSVGWVGQAAMAYTSQGNVGVRPLVEASLFRHCAASGLDNAGAETAEIITPGHSGGFHPQEQFHFSFRVRDINGNYIPTRNPYTGMRTLTHHLYLPGVFDKYSLQQSARRAAAQANAVHQVQQLVQQGSSSGSGTTGGV</sequence>
<dbReference type="Proteomes" id="UP001556367">
    <property type="component" value="Unassembled WGS sequence"/>
</dbReference>
<evidence type="ECO:0000313" key="2">
    <source>
        <dbReference type="Proteomes" id="UP001556367"/>
    </source>
</evidence>
<proteinExistence type="predicted"/>
<protein>
    <submittedName>
        <fullName evidence="1">Uncharacterized protein</fullName>
    </submittedName>
</protein>
<keyword evidence="2" id="KW-1185">Reference proteome</keyword>
<gene>
    <name evidence="1" type="ORF">HGRIS_007062</name>
</gene>
<evidence type="ECO:0000313" key="1">
    <source>
        <dbReference type="EMBL" id="KAL0952837.1"/>
    </source>
</evidence>
<dbReference type="EMBL" id="JASNQZ010000010">
    <property type="protein sequence ID" value="KAL0952837.1"/>
    <property type="molecule type" value="Genomic_DNA"/>
</dbReference>
<reference evidence="2" key="1">
    <citation type="submission" date="2024-06" db="EMBL/GenBank/DDBJ databases">
        <title>Multi-omics analyses provide insights into the biosynthesis of the anticancer antibiotic pleurotin in Hohenbuehelia grisea.</title>
        <authorList>
            <person name="Weaver J.A."/>
            <person name="Alberti F."/>
        </authorList>
    </citation>
    <scope>NUCLEOTIDE SEQUENCE [LARGE SCALE GENOMIC DNA]</scope>
    <source>
        <strain evidence="2">T-177</strain>
    </source>
</reference>
<name>A0ABR3JB95_9AGAR</name>
<organism evidence="1 2">
    <name type="scientific">Hohenbuehelia grisea</name>
    <dbReference type="NCBI Taxonomy" id="104357"/>
    <lineage>
        <taxon>Eukaryota</taxon>
        <taxon>Fungi</taxon>
        <taxon>Dikarya</taxon>
        <taxon>Basidiomycota</taxon>
        <taxon>Agaricomycotina</taxon>
        <taxon>Agaricomycetes</taxon>
        <taxon>Agaricomycetidae</taxon>
        <taxon>Agaricales</taxon>
        <taxon>Pleurotineae</taxon>
        <taxon>Pleurotaceae</taxon>
        <taxon>Hohenbuehelia</taxon>
    </lineage>
</organism>
<accession>A0ABR3JB95</accession>